<dbReference type="InterPro" id="IPR015590">
    <property type="entry name" value="Aldehyde_DH_dom"/>
</dbReference>
<dbReference type="STRING" id="112413.SAMN05421854_108219"/>
<reference evidence="6 9" key="2">
    <citation type="submission" date="2020-01" db="EMBL/GenBank/DDBJ databases">
        <title>Insect and environment-associated Actinomycetes.</title>
        <authorList>
            <person name="Currrie C."/>
            <person name="Chevrette M."/>
            <person name="Carlson C."/>
            <person name="Stubbendieck R."/>
            <person name="Wendt-Pienkowski E."/>
        </authorList>
    </citation>
    <scope>NUCLEOTIDE SEQUENCE [LARGE SCALE GENOMIC DNA]</scope>
    <source>
        <strain evidence="6 9">SID8386</strain>
    </source>
</reference>
<dbReference type="EMBL" id="JAAGNC010000097">
    <property type="protein sequence ID" value="NEC58057.1"/>
    <property type="molecule type" value="Genomic_DNA"/>
</dbReference>
<keyword evidence="2 4" id="KW-0560">Oxidoreductase</keyword>
<dbReference type="AlphaFoldDB" id="A0A1I5V562"/>
<feature type="active site" evidence="3">
    <location>
        <position position="266"/>
    </location>
</feature>
<name>A0A1I5V562_9PSEU</name>
<dbReference type="InterPro" id="IPR016162">
    <property type="entry name" value="Ald_DH_N"/>
</dbReference>
<dbReference type="Pfam" id="PF00171">
    <property type="entry name" value="Aldedh"/>
    <property type="match status" value="1"/>
</dbReference>
<gene>
    <name evidence="6" type="ORF">G3I59_21240</name>
    <name evidence="7" type="ORF">SAMN05421854_108219</name>
</gene>
<evidence type="ECO:0000313" key="7">
    <source>
        <dbReference type="EMBL" id="SFQ02635.1"/>
    </source>
</evidence>
<sequence>MTTTSADVALLADVRNESTAVPARMLIGGNLVEAGGGRRYDVRAPADGKVLASAPDATGSDVESAIGAQLRAGPEWAALAPADRAETVRRLAATAERHAGELAALDSLDTGVPLWMTRADVRTGIQRMRMFADWALRLTGETVPASGTHLSYTEQVPFGAVARIIAYNHPAMFALSKVAAPLVAGNTVILKPSELTPLSALRLGALWADSVPPGVFSVLSGATPAPSIQLVEDPRVRRIAFTGSPRTGRAIQRAAAEHAVKSVSLELGGKNALVVLPDADLDAVVAGAVRGMNLAFAGQSCGSTSRLLVPRRLAGGLVDALAAEFAAVRLGPPELPGAGMGPLITRQHRDRVLDRIAHSRSRAARVVTGGGVPGRLADGFFAEPTLVLEPDPASALATEEIFGPVLTVIPVEDTAQAVTVANSVRFGLSASVYGRDLARTLGVARQMEAGYVWVNDTSTHFPGVPFGGQKDSGVGREESFEELLGYTQPRATSVRRG</sequence>
<evidence type="ECO:0000256" key="4">
    <source>
        <dbReference type="RuleBase" id="RU003345"/>
    </source>
</evidence>
<dbReference type="InterPro" id="IPR016161">
    <property type="entry name" value="Ald_DH/histidinol_DH"/>
</dbReference>
<evidence type="ECO:0000313" key="6">
    <source>
        <dbReference type="EMBL" id="NEC58057.1"/>
    </source>
</evidence>
<evidence type="ECO:0000313" key="9">
    <source>
        <dbReference type="Proteomes" id="UP000470404"/>
    </source>
</evidence>
<dbReference type="Proteomes" id="UP000470404">
    <property type="component" value="Unassembled WGS sequence"/>
</dbReference>
<dbReference type="PROSITE" id="PS00687">
    <property type="entry name" value="ALDEHYDE_DEHYDR_GLU"/>
    <property type="match status" value="1"/>
</dbReference>
<keyword evidence="9" id="KW-1185">Reference proteome</keyword>
<evidence type="ECO:0000313" key="8">
    <source>
        <dbReference type="Proteomes" id="UP000199137"/>
    </source>
</evidence>
<evidence type="ECO:0000259" key="5">
    <source>
        <dbReference type="Pfam" id="PF00171"/>
    </source>
</evidence>
<reference evidence="7 8" key="1">
    <citation type="submission" date="2016-10" db="EMBL/GenBank/DDBJ databases">
        <authorList>
            <person name="de Groot N.N."/>
        </authorList>
    </citation>
    <scope>NUCLEOTIDE SEQUENCE [LARGE SCALE GENOMIC DNA]</scope>
    <source>
        <strain evidence="7 8">DSM 44637</strain>
    </source>
</reference>
<evidence type="ECO:0000256" key="2">
    <source>
        <dbReference type="ARBA" id="ARBA00023002"/>
    </source>
</evidence>
<dbReference type="Proteomes" id="UP000199137">
    <property type="component" value="Unassembled WGS sequence"/>
</dbReference>
<feature type="domain" description="Aldehyde dehydrogenase" evidence="5">
    <location>
        <begin position="36"/>
        <end position="490"/>
    </location>
</feature>
<dbReference type="GO" id="GO:0016620">
    <property type="term" value="F:oxidoreductase activity, acting on the aldehyde or oxo group of donors, NAD or NADP as acceptor"/>
    <property type="evidence" value="ECO:0007669"/>
    <property type="project" value="InterPro"/>
</dbReference>
<evidence type="ECO:0000256" key="1">
    <source>
        <dbReference type="ARBA" id="ARBA00009986"/>
    </source>
</evidence>
<dbReference type="InterPro" id="IPR029510">
    <property type="entry name" value="Ald_DH_CS_GLU"/>
</dbReference>
<dbReference type="EMBL" id="FOWC01000008">
    <property type="protein sequence ID" value="SFQ02635.1"/>
    <property type="molecule type" value="Genomic_DNA"/>
</dbReference>
<dbReference type="FunFam" id="3.40.605.10:FF:000007">
    <property type="entry name" value="NAD/NADP-dependent betaine aldehyde dehydrogenase"/>
    <property type="match status" value="1"/>
</dbReference>
<evidence type="ECO:0000256" key="3">
    <source>
        <dbReference type="PROSITE-ProRule" id="PRU10007"/>
    </source>
</evidence>
<proteinExistence type="inferred from homology"/>
<dbReference type="OrthoDB" id="6882680at2"/>
<organism evidence="7 8">
    <name type="scientific">Amycolatopsis rubida</name>
    <dbReference type="NCBI Taxonomy" id="112413"/>
    <lineage>
        <taxon>Bacteria</taxon>
        <taxon>Bacillati</taxon>
        <taxon>Actinomycetota</taxon>
        <taxon>Actinomycetes</taxon>
        <taxon>Pseudonocardiales</taxon>
        <taxon>Pseudonocardiaceae</taxon>
        <taxon>Amycolatopsis</taxon>
    </lineage>
</organism>
<dbReference type="RefSeq" id="WP_093575213.1">
    <property type="nucleotide sequence ID" value="NZ_FOWC01000008.1"/>
</dbReference>
<protein>
    <submittedName>
        <fullName evidence="7">2-formylbenzoate dehydrogenase</fullName>
    </submittedName>
    <submittedName>
        <fullName evidence="6">Aldehyde dehydrogenase family protein</fullName>
    </submittedName>
</protein>
<comment type="similarity">
    <text evidence="1 4">Belongs to the aldehyde dehydrogenase family.</text>
</comment>
<dbReference type="Gene3D" id="3.40.605.10">
    <property type="entry name" value="Aldehyde Dehydrogenase, Chain A, domain 1"/>
    <property type="match status" value="1"/>
</dbReference>
<dbReference type="Gene3D" id="3.40.309.10">
    <property type="entry name" value="Aldehyde Dehydrogenase, Chain A, domain 2"/>
    <property type="match status" value="1"/>
</dbReference>
<dbReference type="SUPFAM" id="SSF53720">
    <property type="entry name" value="ALDH-like"/>
    <property type="match status" value="1"/>
</dbReference>
<dbReference type="PANTHER" id="PTHR11699">
    <property type="entry name" value="ALDEHYDE DEHYDROGENASE-RELATED"/>
    <property type="match status" value="1"/>
</dbReference>
<accession>A0A1I5V562</accession>
<dbReference type="InterPro" id="IPR016163">
    <property type="entry name" value="Ald_DH_C"/>
</dbReference>